<comment type="caution">
    <text evidence="3">The sequence shown here is derived from an EMBL/GenBank/DDBJ whole genome shotgun (WGS) entry which is preliminary data.</text>
</comment>
<feature type="transmembrane region" description="Helical" evidence="2">
    <location>
        <begin position="69"/>
        <end position="88"/>
    </location>
</feature>
<reference evidence="3" key="2">
    <citation type="submission" date="2020-09" db="EMBL/GenBank/DDBJ databases">
        <authorList>
            <person name="Sun Q."/>
            <person name="Ohkuma M."/>
        </authorList>
    </citation>
    <scope>NUCLEOTIDE SEQUENCE</scope>
    <source>
        <strain evidence="3">JCM 3276</strain>
    </source>
</reference>
<dbReference type="EMBL" id="BMRB01000001">
    <property type="protein sequence ID" value="GGS16676.1"/>
    <property type="molecule type" value="Genomic_DNA"/>
</dbReference>
<evidence type="ECO:0000313" key="3">
    <source>
        <dbReference type="EMBL" id="GGS16676.1"/>
    </source>
</evidence>
<proteinExistence type="predicted"/>
<evidence type="ECO:0000256" key="2">
    <source>
        <dbReference type="SAM" id="Phobius"/>
    </source>
</evidence>
<feature type="compositionally biased region" description="Pro residues" evidence="1">
    <location>
        <begin position="111"/>
        <end position="127"/>
    </location>
</feature>
<dbReference type="RefSeq" id="WP_189208735.1">
    <property type="nucleotide sequence ID" value="NZ_BMRB01000001.1"/>
</dbReference>
<name>A0A918L7Q0_9PSEU</name>
<accession>A0A918L7Q0</accession>
<keyword evidence="4" id="KW-1185">Reference proteome</keyword>
<evidence type="ECO:0000256" key="1">
    <source>
        <dbReference type="SAM" id="MobiDB-lite"/>
    </source>
</evidence>
<organism evidence="3 4">
    <name type="scientific">Actinokineospora fastidiosa</name>
    <dbReference type="NCBI Taxonomy" id="1816"/>
    <lineage>
        <taxon>Bacteria</taxon>
        <taxon>Bacillati</taxon>
        <taxon>Actinomycetota</taxon>
        <taxon>Actinomycetes</taxon>
        <taxon>Pseudonocardiales</taxon>
        <taxon>Pseudonocardiaceae</taxon>
        <taxon>Actinokineospora</taxon>
    </lineage>
</organism>
<keyword evidence="2" id="KW-0472">Membrane</keyword>
<keyword evidence="2" id="KW-0812">Transmembrane</keyword>
<dbReference type="PROSITE" id="PS51257">
    <property type="entry name" value="PROKAR_LIPOPROTEIN"/>
    <property type="match status" value="1"/>
</dbReference>
<feature type="region of interest" description="Disordered" evidence="1">
    <location>
        <begin position="92"/>
        <end position="127"/>
    </location>
</feature>
<evidence type="ECO:0000313" key="4">
    <source>
        <dbReference type="Proteomes" id="UP000660680"/>
    </source>
</evidence>
<dbReference type="Proteomes" id="UP000660680">
    <property type="component" value="Unassembled WGS sequence"/>
</dbReference>
<gene>
    <name evidence="3" type="ORF">GCM10010171_06170</name>
</gene>
<keyword evidence="2" id="KW-1133">Transmembrane helix</keyword>
<reference evidence="3" key="1">
    <citation type="journal article" date="2014" name="Int. J. Syst. Evol. Microbiol.">
        <title>Complete genome sequence of Corynebacterium casei LMG S-19264T (=DSM 44701T), isolated from a smear-ripened cheese.</title>
        <authorList>
            <consortium name="US DOE Joint Genome Institute (JGI-PGF)"/>
            <person name="Walter F."/>
            <person name="Albersmeier A."/>
            <person name="Kalinowski J."/>
            <person name="Ruckert C."/>
        </authorList>
    </citation>
    <scope>NUCLEOTIDE SEQUENCE</scope>
    <source>
        <strain evidence="3">JCM 3276</strain>
    </source>
</reference>
<dbReference type="AlphaFoldDB" id="A0A918L7Q0"/>
<protein>
    <submittedName>
        <fullName evidence="3">Uncharacterized protein</fullName>
    </submittedName>
</protein>
<sequence length="127" mass="12669">MTIVVRIVQGLLILTGLAACVIAAVMAGMTHDDADARCYMTEVQDGAGGYSDVPSPGCGTMAVYQTEAISAAAVGLSGIGIMVGAAAMNGMASPRPKQVAQPAPYGGYGPPTGPQPYPQGPYGPPNA</sequence>